<accession>A0A2M4D9D6</accession>
<feature type="signal peptide" evidence="1">
    <location>
        <begin position="1"/>
        <end position="18"/>
    </location>
</feature>
<sequence>MTMLLLLLLLLLFMCVLLLWNPNSNRANDSLRQEVHILRDSVEPPQKTRLAFGWLDVNFSFHTDRLVRCEAGPCVCVCLSSWGEISPNVVVYPQLKPCSAPSGSDRCVCLLTVFPAFSFDVFPGTSLTSYF</sequence>
<proteinExistence type="predicted"/>
<keyword evidence="1" id="KW-0732">Signal</keyword>
<organism evidence="2">
    <name type="scientific">Anopheles darlingi</name>
    <name type="common">Mosquito</name>
    <dbReference type="NCBI Taxonomy" id="43151"/>
    <lineage>
        <taxon>Eukaryota</taxon>
        <taxon>Metazoa</taxon>
        <taxon>Ecdysozoa</taxon>
        <taxon>Arthropoda</taxon>
        <taxon>Hexapoda</taxon>
        <taxon>Insecta</taxon>
        <taxon>Pterygota</taxon>
        <taxon>Neoptera</taxon>
        <taxon>Endopterygota</taxon>
        <taxon>Diptera</taxon>
        <taxon>Nematocera</taxon>
        <taxon>Culicoidea</taxon>
        <taxon>Culicidae</taxon>
        <taxon>Anophelinae</taxon>
        <taxon>Anopheles</taxon>
    </lineage>
</organism>
<dbReference type="AlphaFoldDB" id="A0A2M4D9D6"/>
<evidence type="ECO:0000256" key="1">
    <source>
        <dbReference type="SAM" id="SignalP"/>
    </source>
</evidence>
<dbReference type="EMBL" id="GGFL01009500">
    <property type="protein sequence ID" value="MBW73678.1"/>
    <property type="molecule type" value="Transcribed_RNA"/>
</dbReference>
<reference evidence="2" key="1">
    <citation type="submission" date="2018-01" db="EMBL/GenBank/DDBJ databases">
        <title>An insight into the sialome of Amazonian anophelines.</title>
        <authorList>
            <person name="Ribeiro J.M."/>
            <person name="Scarpassa V."/>
            <person name="Calvo E."/>
        </authorList>
    </citation>
    <scope>NUCLEOTIDE SEQUENCE</scope>
</reference>
<name>A0A2M4D9D6_ANODA</name>
<protein>
    <submittedName>
        <fullName evidence="2">Putative secreted protein</fullName>
    </submittedName>
</protein>
<feature type="chain" id="PRO_5014856893" evidence="1">
    <location>
        <begin position="19"/>
        <end position="131"/>
    </location>
</feature>
<evidence type="ECO:0000313" key="2">
    <source>
        <dbReference type="EMBL" id="MBW73678.1"/>
    </source>
</evidence>